<comment type="caution">
    <text evidence="1">The sequence shown here is derived from an EMBL/GenBank/DDBJ whole genome shotgun (WGS) entry which is preliminary data.</text>
</comment>
<keyword evidence="2" id="KW-1185">Reference proteome</keyword>
<evidence type="ECO:0000313" key="2">
    <source>
        <dbReference type="Proteomes" id="UP000188268"/>
    </source>
</evidence>
<gene>
    <name evidence="1" type="ORF">CCACVL1_29115</name>
</gene>
<organism evidence="1 2">
    <name type="scientific">Corchorus capsularis</name>
    <name type="common">Jute</name>
    <dbReference type="NCBI Taxonomy" id="210143"/>
    <lineage>
        <taxon>Eukaryota</taxon>
        <taxon>Viridiplantae</taxon>
        <taxon>Streptophyta</taxon>
        <taxon>Embryophyta</taxon>
        <taxon>Tracheophyta</taxon>
        <taxon>Spermatophyta</taxon>
        <taxon>Magnoliopsida</taxon>
        <taxon>eudicotyledons</taxon>
        <taxon>Gunneridae</taxon>
        <taxon>Pentapetalae</taxon>
        <taxon>rosids</taxon>
        <taxon>malvids</taxon>
        <taxon>Malvales</taxon>
        <taxon>Malvaceae</taxon>
        <taxon>Grewioideae</taxon>
        <taxon>Apeibeae</taxon>
        <taxon>Corchorus</taxon>
    </lineage>
</organism>
<reference evidence="1 2" key="1">
    <citation type="submission" date="2013-09" db="EMBL/GenBank/DDBJ databases">
        <title>Corchorus capsularis genome sequencing.</title>
        <authorList>
            <person name="Alam M."/>
            <person name="Haque M.S."/>
            <person name="Islam M.S."/>
            <person name="Emdad E.M."/>
            <person name="Islam M.M."/>
            <person name="Ahmed B."/>
            <person name="Halim A."/>
            <person name="Hossen Q.M.M."/>
            <person name="Hossain M.Z."/>
            <person name="Ahmed R."/>
            <person name="Khan M.M."/>
            <person name="Islam R."/>
            <person name="Rashid M.M."/>
            <person name="Khan S.A."/>
            <person name="Rahman M.S."/>
            <person name="Alam M."/>
        </authorList>
    </citation>
    <scope>NUCLEOTIDE SEQUENCE [LARGE SCALE GENOMIC DNA]</scope>
    <source>
        <strain evidence="2">cv. CVL-1</strain>
        <tissue evidence="1">Whole seedling</tissue>
    </source>
</reference>
<dbReference type="EMBL" id="AWWV01015458">
    <property type="protein sequence ID" value="OMO52684.1"/>
    <property type="molecule type" value="Genomic_DNA"/>
</dbReference>
<accession>A0A1R3G3N5</accession>
<dbReference type="AlphaFoldDB" id="A0A1R3G3N5"/>
<sequence>LQVQSTMTSTFERDCEQACSSEIQFHRNKVGSP</sequence>
<name>A0A1R3G3N5_COCAP</name>
<evidence type="ECO:0000313" key="1">
    <source>
        <dbReference type="EMBL" id="OMO52684.1"/>
    </source>
</evidence>
<dbReference type="Proteomes" id="UP000188268">
    <property type="component" value="Unassembled WGS sequence"/>
</dbReference>
<feature type="non-terminal residue" evidence="1">
    <location>
        <position position="1"/>
    </location>
</feature>
<proteinExistence type="predicted"/>
<protein>
    <submittedName>
        <fullName evidence="1">Uncharacterized protein</fullName>
    </submittedName>
</protein>